<keyword evidence="1" id="KW-0732">Signal</keyword>
<proteinExistence type="predicted"/>
<dbReference type="EMBL" id="FNCQ01000003">
    <property type="protein sequence ID" value="SDG40454.1"/>
    <property type="molecule type" value="Genomic_DNA"/>
</dbReference>
<accession>A0A1G7TZC7</accession>
<dbReference type="Proteomes" id="UP000198779">
    <property type="component" value="Unassembled WGS sequence"/>
</dbReference>
<organism evidence="2 3">
    <name type="scientific">Prevotella communis</name>
    <dbReference type="NCBI Taxonomy" id="2913614"/>
    <lineage>
        <taxon>Bacteria</taxon>
        <taxon>Pseudomonadati</taxon>
        <taxon>Bacteroidota</taxon>
        <taxon>Bacteroidia</taxon>
        <taxon>Bacteroidales</taxon>
        <taxon>Prevotellaceae</taxon>
        <taxon>Prevotella</taxon>
    </lineage>
</organism>
<reference evidence="3" key="1">
    <citation type="submission" date="2016-10" db="EMBL/GenBank/DDBJ databases">
        <authorList>
            <person name="Varghese N."/>
            <person name="Submissions S."/>
        </authorList>
    </citation>
    <scope>NUCLEOTIDE SEQUENCE [LARGE SCALE GENOMIC DNA]</scope>
    <source>
        <strain evidence="3">BP1-148</strain>
    </source>
</reference>
<dbReference type="RefSeq" id="WP_091815336.1">
    <property type="nucleotide sequence ID" value="NZ_FNCQ01000003.1"/>
</dbReference>
<protein>
    <recommendedName>
        <fullName evidence="4">Lipoprotein</fullName>
    </recommendedName>
</protein>
<dbReference type="STRING" id="645274.SAMN04487901_103194"/>
<feature type="chain" id="PRO_5011472244" description="Lipoprotein" evidence="1">
    <location>
        <begin position="26"/>
        <end position="154"/>
    </location>
</feature>
<sequence length="154" mass="17890">MKIIRILYLFLFPFMLMSCATKHVATEKQVIGVDSQSLEQSPVDVNWCYNTIELSDSCELSYNIGFSGLRSGKMQPIRNENFRANVINKQTKESTKVEINELTYSQLTCIPVTYAFTFWVEYDGHRYLIHGMYDIRARYDKTKIPLTTGCYVIK</sequence>
<gene>
    <name evidence="2" type="ORF">SAMN04487901_103194</name>
</gene>
<evidence type="ECO:0000256" key="1">
    <source>
        <dbReference type="SAM" id="SignalP"/>
    </source>
</evidence>
<feature type="signal peptide" evidence="1">
    <location>
        <begin position="1"/>
        <end position="25"/>
    </location>
</feature>
<evidence type="ECO:0000313" key="2">
    <source>
        <dbReference type="EMBL" id="SDG40454.1"/>
    </source>
</evidence>
<dbReference type="AlphaFoldDB" id="A0A1G7TZC7"/>
<name>A0A1G7TZC7_9BACT</name>
<dbReference type="PROSITE" id="PS51257">
    <property type="entry name" value="PROKAR_LIPOPROTEIN"/>
    <property type="match status" value="1"/>
</dbReference>
<evidence type="ECO:0000313" key="3">
    <source>
        <dbReference type="Proteomes" id="UP000198779"/>
    </source>
</evidence>
<keyword evidence="3" id="KW-1185">Reference proteome</keyword>
<evidence type="ECO:0008006" key="4">
    <source>
        <dbReference type="Google" id="ProtNLM"/>
    </source>
</evidence>